<name>A0ABT2BK98_9BURK</name>
<evidence type="ECO:0000256" key="6">
    <source>
        <dbReference type="SAM" id="SignalP"/>
    </source>
</evidence>
<keyword evidence="2" id="KW-0645">Protease</keyword>
<accession>A0ABT2BK98</accession>
<protein>
    <submittedName>
        <fullName evidence="9">Insulinase family protein</fullName>
    </submittedName>
</protein>
<dbReference type="PANTHER" id="PTHR43690:SF34">
    <property type="entry name" value="ZINC PROTEASE PQQL-LIKE"/>
    <property type="match status" value="1"/>
</dbReference>
<evidence type="ECO:0000256" key="2">
    <source>
        <dbReference type="ARBA" id="ARBA00022670"/>
    </source>
</evidence>
<sequence>MTNNFIPRACLATLLCAVALGVGAAPDPDAPIPVGPQVKVGKLANGLTYYIMRNARPEHKLELRLVVKAGSVLEDDDQQGLAHFTEHMAFNGTTHFKRNQLFSYLESIGVKNGADLNAYTSFDETVYMLPIPTDRKENVDKGFQVLEDWAHGLTFDEADIDKERGIILEELRLHKGAGDRIGKVTMPRIFNGSRYAERLPIGKEETLRSFKPDALRRFYRDWYRPNLMAVVVVGDIEPQEAERLVRAHFAGLTNPPRERPRQYATVPQRQATEALVVTDKEAGGNSLLIRYPVQPVRDRETWRGYRETLVRSLFEGMLGQRLRELSQLPEPPFMAGGSGVSKLTPRYESYIVRAALGPRGATPAIDALVQENERARKYGFSSAELERVKKNLLRNFDQAYLERDKTDSATYVAEYTRNFLEGESLPGIEAEYRMMHELIPGITLADVNAYARRTIPANSAKLVIYTGVERAGDKAPLGQELLAAVAAAEKAQVKAHDEKEVAARLMDKPPQPGSIVAESQDKALGLTTLLLSNGVKVVLKPTDFNNDQVLMSATRFGGQGLFDDKDVLNARFANAIVESMGIKDLAPLDVNKVLAGKAATLRTSLGTYTDNLAGAAGASDIDTLLQMVWLRFDGVRRDEQLYKSFIGKQVEFARNRMGQPSALFGDTVQSTLYGDHPRAPRALHPDEFAQISLDRSIAIYRQRFSSARDMTFFLVGSFDLEHIKPLVATYLASLPTPDLPVTWRDHGLRPVSGVIKREVHSGAEDRSTVSLHFTGPADFSAGEELRLSALMEVMNLRVFDVLRQQLGLIYGGGMQGSMTPIPYGHYSITATLPTGPQNVDKVLAATFAEIEKLKRDGPDPADLEKVKLNWTQSYRKSLRENGFWLAMLQTSLTEGTDPHEVLALENRVATLSVADVKAAAQRYFNTKNYVQVVLYPEKDMSKVAAAAPAAKAN</sequence>
<dbReference type="Pfam" id="PF05193">
    <property type="entry name" value="Peptidase_M16_C"/>
    <property type="match status" value="2"/>
</dbReference>
<dbReference type="InterPro" id="IPR050626">
    <property type="entry name" value="Peptidase_M16"/>
</dbReference>
<dbReference type="InterPro" id="IPR011765">
    <property type="entry name" value="Pept_M16_N"/>
</dbReference>
<proteinExistence type="inferred from homology"/>
<evidence type="ECO:0000256" key="4">
    <source>
        <dbReference type="ARBA" id="ARBA00022833"/>
    </source>
</evidence>
<organism evidence="9 10">
    <name type="scientific">Massilia solisilvae</name>
    <dbReference type="NCBI Taxonomy" id="1811225"/>
    <lineage>
        <taxon>Bacteria</taxon>
        <taxon>Pseudomonadati</taxon>
        <taxon>Pseudomonadota</taxon>
        <taxon>Betaproteobacteria</taxon>
        <taxon>Burkholderiales</taxon>
        <taxon>Oxalobacteraceae</taxon>
        <taxon>Telluria group</taxon>
        <taxon>Massilia</taxon>
    </lineage>
</organism>
<evidence type="ECO:0000256" key="5">
    <source>
        <dbReference type="ARBA" id="ARBA00023049"/>
    </source>
</evidence>
<evidence type="ECO:0000259" key="7">
    <source>
        <dbReference type="Pfam" id="PF00675"/>
    </source>
</evidence>
<gene>
    <name evidence="9" type="ORF">NX773_11730</name>
</gene>
<dbReference type="Proteomes" id="UP001205861">
    <property type="component" value="Unassembled WGS sequence"/>
</dbReference>
<keyword evidence="10" id="KW-1185">Reference proteome</keyword>
<dbReference type="InterPro" id="IPR011249">
    <property type="entry name" value="Metalloenz_LuxS/M16"/>
</dbReference>
<reference evidence="9 10" key="1">
    <citation type="submission" date="2022-08" db="EMBL/GenBank/DDBJ databases">
        <title>Reclassification of Massilia species as members of the genera Telluria, Duganella, Pseudoduganella, Mokoshia gen. nov. and Zemynaea gen. nov. using orthogonal and non-orthogonal genome-based approaches.</title>
        <authorList>
            <person name="Bowman J.P."/>
        </authorList>
    </citation>
    <scope>NUCLEOTIDE SEQUENCE [LARGE SCALE GENOMIC DNA]</scope>
    <source>
        <strain evidence="9 10">JCM 31607</strain>
    </source>
</reference>
<evidence type="ECO:0000256" key="3">
    <source>
        <dbReference type="ARBA" id="ARBA00022801"/>
    </source>
</evidence>
<evidence type="ECO:0000313" key="10">
    <source>
        <dbReference type="Proteomes" id="UP001205861"/>
    </source>
</evidence>
<evidence type="ECO:0000259" key="8">
    <source>
        <dbReference type="Pfam" id="PF05193"/>
    </source>
</evidence>
<comment type="similarity">
    <text evidence="1">Belongs to the peptidase M16 family.</text>
</comment>
<keyword evidence="6" id="KW-0732">Signal</keyword>
<feature type="domain" description="Peptidase M16 N-terminal" evidence="7">
    <location>
        <begin position="52"/>
        <end position="171"/>
    </location>
</feature>
<feature type="signal peptide" evidence="6">
    <location>
        <begin position="1"/>
        <end position="24"/>
    </location>
</feature>
<feature type="chain" id="PRO_5046388703" evidence="6">
    <location>
        <begin position="25"/>
        <end position="953"/>
    </location>
</feature>
<dbReference type="SUPFAM" id="SSF63411">
    <property type="entry name" value="LuxS/MPP-like metallohydrolase"/>
    <property type="match status" value="4"/>
</dbReference>
<dbReference type="PANTHER" id="PTHR43690">
    <property type="entry name" value="NARDILYSIN"/>
    <property type="match status" value="1"/>
</dbReference>
<keyword evidence="3" id="KW-0378">Hydrolase</keyword>
<keyword evidence="5" id="KW-0482">Metalloprotease</keyword>
<feature type="domain" description="Peptidase M16 C-terminal" evidence="8">
    <location>
        <begin position="210"/>
        <end position="392"/>
    </location>
</feature>
<dbReference type="RefSeq" id="WP_258856500.1">
    <property type="nucleotide sequence ID" value="NZ_JANUGV010000002.1"/>
</dbReference>
<dbReference type="InterPro" id="IPR007863">
    <property type="entry name" value="Peptidase_M16_C"/>
</dbReference>
<evidence type="ECO:0000313" key="9">
    <source>
        <dbReference type="EMBL" id="MCS0608836.1"/>
    </source>
</evidence>
<dbReference type="Gene3D" id="3.30.830.10">
    <property type="entry name" value="Metalloenzyme, LuxS/M16 peptidase-like"/>
    <property type="match status" value="4"/>
</dbReference>
<dbReference type="EMBL" id="JANUGV010000002">
    <property type="protein sequence ID" value="MCS0608836.1"/>
    <property type="molecule type" value="Genomic_DNA"/>
</dbReference>
<keyword evidence="4" id="KW-0862">Zinc</keyword>
<evidence type="ECO:0000256" key="1">
    <source>
        <dbReference type="ARBA" id="ARBA00007261"/>
    </source>
</evidence>
<feature type="domain" description="Peptidase M16 C-terminal" evidence="8">
    <location>
        <begin position="691"/>
        <end position="867"/>
    </location>
</feature>
<dbReference type="Pfam" id="PF00675">
    <property type="entry name" value="Peptidase_M16"/>
    <property type="match status" value="1"/>
</dbReference>
<comment type="caution">
    <text evidence="9">The sequence shown here is derived from an EMBL/GenBank/DDBJ whole genome shotgun (WGS) entry which is preliminary data.</text>
</comment>